<organism evidence="2 3">
    <name type="scientific">Kluyveromyces dobzhanskii CBS 2104</name>
    <dbReference type="NCBI Taxonomy" id="1427455"/>
    <lineage>
        <taxon>Eukaryota</taxon>
        <taxon>Fungi</taxon>
        <taxon>Dikarya</taxon>
        <taxon>Ascomycota</taxon>
        <taxon>Saccharomycotina</taxon>
        <taxon>Saccharomycetes</taxon>
        <taxon>Saccharomycetales</taxon>
        <taxon>Saccharomycetaceae</taxon>
        <taxon>Kluyveromyces</taxon>
    </lineage>
</organism>
<gene>
    <name evidence="2" type="ORF">KLDO_g262</name>
</gene>
<feature type="compositionally biased region" description="Polar residues" evidence="1">
    <location>
        <begin position="7"/>
        <end position="16"/>
    </location>
</feature>
<evidence type="ECO:0000313" key="2">
    <source>
        <dbReference type="EMBL" id="CDO91932.1"/>
    </source>
</evidence>
<evidence type="ECO:0000313" key="3">
    <source>
        <dbReference type="Proteomes" id="UP000031516"/>
    </source>
</evidence>
<dbReference type="Proteomes" id="UP000031516">
    <property type="component" value="Unassembled WGS sequence"/>
</dbReference>
<name>A0A0A8L1C5_9SACH</name>
<dbReference type="EMBL" id="CCBQ010000004">
    <property type="protein sequence ID" value="CDO91932.1"/>
    <property type="molecule type" value="Genomic_DNA"/>
</dbReference>
<dbReference type="AlphaFoldDB" id="A0A0A8L1C5"/>
<dbReference type="OrthoDB" id="4070295at2759"/>
<protein>
    <submittedName>
        <fullName evidence="2">WGS project CCBQ000000000 data, contig 00107</fullName>
    </submittedName>
</protein>
<comment type="caution">
    <text evidence="2">The sequence shown here is derived from an EMBL/GenBank/DDBJ whole genome shotgun (WGS) entry which is preliminary data.</text>
</comment>
<sequence length="570" mass="64971">MEEQNDTGEYSYSEMGQPQYPTPKMIDSKKIYDRLKNKMQFWKTQDLDESSYNTMDKRQHELWKLIRDSPLKFNQKNSPQKEGRTSPIHPVLETANTFLTDADKDANAADDFKKVSPMKITALDQSPLFDIQASTKEATGSSPPILVERFTDKLQLKKVGLKRIQDRLGKIADAKENVAKNYNKLASEITAWCSLCLERDSELELLTDLQQVLATDKKSEQTMTKLFIIISEKLEYVVKREENMLQERKDMNTLTKKYDHLRVKKGDQNMETQYLKENLQRKRNSLQQLTEQYYESLSKILREEFTRACFTIYEMGSELKDVTRDFSLQSIELLKSNNDGDYIDSFLEDVRKIRADKQWNKLSMKEKNNPNKLAELVGNLYNGQDSLLRIASNKIPIKFSPLPLHENASISSLDPEHFKASGGGGLDLSISQYGTDKYNDITTNKFMLKKPIFTDNRPLSQPLITLQNLRAPISSHGALGGSAGGMTRQRNIAASNTSNMAANNYHYQRGHSLAGHRAEANGLRNEVISENVSQESMPNTEGNDVVLKFGQDLTNSFLEADQLLATNAWD</sequence>
<feature type="region of interest" description="Disordered" evidence="1">
    <location>
        <begin position="1"/>
        <end position="24"/>
    </location>
</feature>
<reference evidence="2 3" key="1">
    <citation type="submission" date="2014-03" db="EMBL/GenBank/DDBJ databases">
        <title>The genome of Kluyveromyces dobzhanskii.</title>
        <authorList>
            <person name="Nystedt B."/>
            <person name="Astrom S."/>
        </authorList>
    </citation>
    <scope>NUCLEOTIDE SEQUENCE [LARGE SCALE GENOMIC DNA]</scope>
    <source>
        <strain evidence="2 3">CBS 2104</strain>
    </source>
</reference>
<accession>A0A0A8L1C5</accession>
<proteinExistence type="predicted"/>
<keyword evidence="3" id="KW-1185">Reference proteome</keyword>
<evidence type="ECO:0000256" key="1">
    <source>
        <dbReference type="SAM" id="MobiDB-lite"/>
    </source>
</evidence>